<gene>
    <name evidence="3" type="ORF">CLV35_1720</name>
</gene>
<feature type="transmembrane region" description="Helical" evidence="2">
    <location>
        <begin position="222"/>
        <end position="239"/>
    </location>
</feature>
<feature type="transmembrane region" description="Helical" evidence="2">
    <location>
        <begin position="245"/>
        <end position="262"/>
    </location>
</feature>
<dbReference type="PANTHER" id="PTHR36844:SF1">
    <property type="entry name" value="PROTEASE PRSW"/>
    <property type="match status" value="1"/>
</dbReference>
<protein>
    <submittedName>
        <fullName evidence="3">RsiW-degrading membrane proteinase PrsW (M82 family)</fullName>
    </submittedName>
</protein>
<dbReference type="Proteomes" id="UP000281955">
    <property type="component" value="Unassembled WGS sequence"/>
</dbReference>
<proteinExistence type="predicted"/>
<feature type="transmembrane region" description="Helical" evidence="2">
    <location>
        <begin position="83"/>
        <end position="104"/>
    </location>
</feature>
<keyword evidence="2" id="KW-0472">Membrane</keyword>
<keyword evidence="4" id="KW-1185">Reference proteome</keyword>
<feature type="transmembrane region" description="Helical" evidence="2">
    <location>
        <begin position="116"/>
        <end position="138"/>
    </location>
</feature>
<evidence type="ECO:0000256" key="1">
    <source>
        <dbReference type="SAM" id="MobiDB-lite"/>
    </source>
</evidence>
<organism evidence="3 4">
    <name type="scientific">Motilibacter peucedani</name>
    <dbReference type="NCBI Taxonomy" id="598650"/>
    <lineage>
        <taxon>Bacteria</taxon>
        <taxon>Bacillati</taxon>
        <taxon>Actinomycetota</taxon>
        <taxon>Actinomycetes</taxon>
        <taxon>Motilibacterales</taxon>
        <taxon>Motilibacteraceae</taxon>
        <taxon>Motilibacter</taxon>
    </lineage>
</organism>
<accession>A0A420XPQ6</accession>
<feature type="transmembrane region" description="Helical" evidence="2">
    <location>
        <begin position="53"/>
        <end position="76"/>
    </location>
</feature>
<dbReference type="Pfam" id="PF13367">
    <property type="entry name" value="PrsW-protease"/>
    <property type="match status" value="1"/>
</dbReference>
<evidence type="ECO:0000313" key="3">
    <source>
        <dbReference type="EMBL" id="RKS75261.1"/>
    </source>
</evidence>
<evidence type="ECO:0000313" key="4">
    <source>
        <dbReference type="Proteomes" id="UP000281955"/>
    </source>
</evidence>
<sequence>MTTSIRTDQPRSGRPAGPPLTRAARHGWLLVLAIGSAFFVADERTLVGTQNPNFLPSVILLGAAAVPAAFTTFVYGRRLAFDVPVGTVWTTAVLGGLIGTVVAGSLEYKTLRTLGVLPMVGVAAIEEFAKLLLPAAVLFLRPWRRRADGLLLGVAAGAGFAALETMGYGMVTLLQSGGDIGAVQNLLLVRGILSPAGHMAWTGIAAAALWSAAAGGWSAAGVRRVVVAVVVVVGIHTAWDSVHTMVGYVVLAAVSLAVLTYVTHRIAVAEPVAASG</sequence>
<dbReference type="PANTHER" id="PTHR36844">
    <property type="entry name" value="PROTEASE PRSW"/>
    <property type="match status" value="1"/>
</dbReference>
<feature type="transmembrane region" description="Helical" evidence="2">
    <location>
        <begin position="191"/>
        <end position="210"/>
    </location>
</feature>
<comment type="caution">
    <text evidence="3">The sequence shown here is derived from an EMBL/GenBank/DDBJ whole genome shotgun (WGS) entry which is preliminary data.</text>
</comment>
<feature type="transmembrane region" description="Helical" evidence="2">
    <location>
        <begin position="150"/>
        <end position="171"/>
    </location>
</feature>
<reference evidence="3 4" key="1">
    <citation type="submission" date="2018-10" db="EMBL/GenBank/DDBJ databases">
        <title>Genomic Encyclopedia of Archaeal and Bacterial Type Strains, Phase II (KMG-II): from individual species to whole genera.</title>
        <authorList>
            <person name="Goeker M."/>
        </authorList>
    </citation>
    <scope>NUCLEOTIDE SEQUENCE [LARGE SCALE GENOMIC DNA]</scope>
    <source>
        <strain evidence="3 4">RP-AC37</strain>
    </source>
</reference>
<dbReference type="GO" id="GO:0008233">
    <property type="term" value="F:peptidase activity"/>
    <property type="evidence" value="ECO:0007669"/>
    <property type="project" value="InterPro"/>
</dbReference>
<feature type="region of interest" description="Disordered" evidence="1">
    <location>
        <begin position="1"/>
        <end position="20"/>
    </location>
</feature>
<evidence type="ECO:0000256" key="2">
    <source>
        <dbReference type="SAM" id="Phobius"/>
    </source>
</evidence>
<feature type="transmembrane region" description="Helical" evidence="2">
    <location>
        <begin position="23"/>
        <end position="41"/>
    </location>
</feature>
<dbReference type="InterPro" id="IPR026898">
    <property type="entry name" value="PrsW"/>
</dbReference>
<name>A0A420XPQ6_9ACTN</name>
<keyword evidence="2" id="KW-0812">Transmembrane</keyword>
<dbReference type="InParanoid" id="A0A420XPQ6"/>
<dbReference type="EMBL" id="RBWV01000011">
    <property type="protein sequence ID" value="RKS75261.1"/>
    <property type="molecule type" value="Genomic_DNA"/>
</dbReference>
<keyword evidence="2" id="KW-1133">Transmembrane helix</keyword>
<dbReference type="RefSeq" id="WP_231121621.1">
    <property type="nucleotide sequence ID" value="NZ_RBWV01000011.1"/>
</dbReference>
<dbReference type="AlphaFoldDB" id="A0A420XPQ6"/>